<reference evidence="1" key="1">
    <citation type="submission" date="2019-08" db="EMBL/GenBank/DDBJ databases">
        <authorList>
            <person name="Kucharzyk K."/>
            <person name="Murdoch R.W."/>
            <person name="Higgins S."/>
            <person name="Loffler F."/>
        </authorList>
    </citation>
    <scope>NUCLEOTIDE SEQUENCE</scope>
</reference>
<name>A0A644X2M9_9ZZZZ</name>
<dbReference type="EMBL" id="VSSQ01001446">
    <property type="protein sequence ID" value="MPM08414.1"/>
    <property type="molecule type" value="Genomic_DNA"/>
</dbReference>
<protein>
    <submittedName>
        <fullName evidence="1">Uncharacterized protein</fullName>
    </submittedName>
</protein>
<comment type="caution">
    <text evidence="1">The sequence shown here is derived from an EMBL/GenBank/DDBJ whole genome shotgun (WGS) entry which is preliminary data.</text>
</comment>
<proteinExistence type="predicted"/>
<evidence type="ECO:0000313" key="1">
    <source>
        <dbReference type="EMBL" id="MPM08414.1"/>
    </source>
</evidence>
<sequence>MIENKPLYAAINGDKFVSILWDTPKGKTLVVRGDIDPESNIRIKDCETGEGVKDVDMKNILLEIMNISR</sequence>
<organism evidence="1">
    <name type="scientific">bioreactor metagenome</name>
    <dbReference type="NCBI Taxonomy" id="1076179"/>
    <lineage>
        <taxon>unclassified sequences</taxon>
        <taxon>metagenomes</taxon>
        <taxon>ecological metagenomes</taxon>
    </lineage>
</organism>
<gene>
    <name evidence="1" type="ORF">SDC9_54726</name>
</gene>
<accession>A0A644X2M9</accession>
<dbReference type="AlphaFoldDB" id="A0A644X2M9"/>